<dbReference type="FunFam" id="3.40.50.150:FF:000053">
    <property type="entry name" value="Release factor glutamine methyltransferase"/>
    <property type="match status" value="1"/>
</dbReference>
<comment type="function">
    <text evidence="5">Methylates the class 1 translation termination release factors RF1/PrfA and RF2/PrfB on the glutamine residue of the universally conserved GGQ motif.</text>
</comment>
<reference evidence="9" key="1">
    <citation type="submission" date="2016-06" db="EMBL/GenBank/DDBJ databases">
        <authorList>
            <person name="Chen W."/>
            <person name="Hasegawa D.K."/>
        </authorList>
    </citation>
    <scope>NUCLEOTIDE SEQUENCE [LARGE SCALE GENOMIC DNA]</scope>
    <source>
        <strain evidence="9">MEAM1</strain>
    </source>
</reference>
<feature type="domain" description="Methyltransferase small" evidence="6">
    <location>
        <begin position="103"/>
        <end position="189"/>
    </location>
</feature>
<dbReference type="Pfam" id="PF17827">
    <property type="entry name" value="PrmC_N"/>
    <property type="match status" value="1"/>
</dbReference>
<dbReference type="Pfam" id="PF05175">
    <property type="entry name" value="MTS"/>
    <property type="match status" value="1"/>
</dbReference>
<keyword evidence="1 5" id="KW-0489">Methyltransferase</keyword>
<evidence type="ECO:0000256" key="3">
    <source>
        <dbReference type="ARBA" id="ARBA00022691"/>
    </source>
</evidence>
<dbReference type="Gene3D" id="1.10.8.10">
    <property type="entry name" value="DNA helicase RuvA subunit, C-terminal domain"/>
    <property type="match status" value="1"/>
</dbReference>
<dbReference type="InterPro" id="IPR050320">
    <property type="entry name" value="N5-glutamine_MTase"/>
</dbReference>
<dbReference type="NCBIfam" id="TIGR00536">
    <property type="entry name" value="hemK_fam"/>
    <property type="match status" value="1"/>
</dbReference>
<name>A0A249DWU4_9ENTR</name>
<dbReference type="CDD" id="cd02440">
    <property type="entry name" value="AdoMet_MTases"/>
    <property type="match status" value="1"/>
</dbReference>
<organism evidence="8 9">
    <name type="scientific">Candidatus Hamiltonella defensa</name>
    <name type="common">Bemisia tabaci</name>
    <dbReference type="NCBI Taxonomy" id="672795"/>
    <lineage>
        <taxon>Bacteria</taxon>
        <taxon>Pseudomonadati</taxon>
        <taxon>Pseudomonadota</taxon>
        <taxon>Gammaproteobacteria</taxon>
        <taxon>Enterobacterales</taxon>
        <taxon>Enterobacteriaceae</taxon>
        <taxon>aphid secondary symbionts</taxon>
        <taxon>Candidatus Williamhamiltonella</taxon>
    </lineage>
</organism>
<feature type="domain" description="Release factor glutamine methyltransferase N-terminal" evidence="7">
    <location>
        <begin position="6"/>
        <end position="73"/>
    </location>
</feature>
<dbReference type="EC" id="2.1.1.297" evidence="5"/>
<dbReference type="PANTHER" id="PTHR18895">
    <property type="entry name" value="HEMK METHYLTRANSFERASE"/>
    <property type="match status" value="1"/>
</dbReference>
<dbReference type="GO" id="GO:0102559">
    <property type="term" value="F:peptide chain release factor N(5)-glutamine methyltransferase activity"/>
    <property type="evidence" value="ECO:0007669"/>
    <property type="project" value="UniProtKB-EC"/>
</dbReference>
<feature type="binding site" evidence="5">
    <location>
        <position position="168"/>
    </location>
    <ligand>
        <name>S-adenosyl-L-methionine</name>
        <dbReference type="ChEBI" id="CHEBI:59789"/>
    </ligand>
</feature>
<proteinExistence type="inferred from homology"/>
<dbReference type="PROSITE" id="PS00092">
    <property type="entry name" value="N6_MTASE"/>
    <property type="match status" value="1"/>
</dbReference>
<dbReference type="GO" id="GO:0003676">
    <property type="term" value="F:nucleic acid binding"/>
    <property type="evidence" value="ECO:0007669"/>
    <property type="project" value="InterPro"/>
</dbReference>
<protein>
    <recommendedName>
        <fullName evidence="5">Release factor glutamine methyltransferase</fullName>
        <shortName evidence="5">RF MTase</shortName>
        <ecNumber evidence="5">2.1.1.297</ecNumber>
    </recommendedName>
    <alternativeName>
        <fullName evidence="5">N5-glutamine methyltransferase PrmC</fullName>
    </alternativeName>
    <alternativeName>
        <fullName evidence="5">Protein-(glutamine-N5) MTase PrmC</fullName>
    </alternativeName>
    <alternativeName>
        <fullName evidence="5">Protein-glutamine N-methyltransferase PrmC</fullName>
    </alternativeName>
</protein>
<evidence type="ECO:0000256" key="5">
    <source>
        <dbReference type="HAMAP-Rule" id="MF_02126"/>
    </source>
</evidence>
<evidence type="ECO:0000256" key="4">
    <source>
        <dbReference type="ARBA" id="ARBA00048391"/>
    </source>
</evidence>
<dbReference type="InterPro" id="IPR019874">
    <property type="entry name" value="RF_methyltr_PrmC"/>
</dbReference>
<dbReference type="InterPro" id="IPR040758">
    <property type="entry name" value="PrmC_N"/>
</dbReference>
<evidence type="ECO:0000259" key="7">
    <source>
        <dbReference type="Pfam" id="PF17827"/>
    </source>
</evidence>
<evidence type="ECO:0000256" key="2">
    <source>
        <dbReference type="ARBA" id="ARBA00022679"/>
    </source>
</evidence>
<keyword evidence="2 5" id="KW-0808">Transferase</keyword>
<dbReference type="EMBL" id="CP016303">
    <property type="protein sequence ID" value="ASX25839.1"/>
    <property type="molecule type" value="Genomic_DNA"/>
</dbReference>
<evidence type="ECO:0000313" key="9">
    <source>
        <dbReference type="Proteomes" id="UP000216438"/>
    </source>
</evidence>
<dbReference type="AlphaFoldDB" id="A0A249DWU4"/>
<gene>
    <name evidence="5" type="primary">prmC</name>
    <name evidence="8" type="ORF">BA171_01415</name>
</gene>
<dbReference type="HAMAP" id="MF_02126">
    <property type="entry name" value="RF_methyltr_PrmC"/>
    <property type="match status" value="1"/>
</dbReference>
<dbReference type="Proteomes" id="UP000216438">
    <property type="component" value="Chromosome"/>
</dbReference>
<evidence type="ECO:0000259" key="6">
    <source>
        <dbReference type="Pfam" id="PF05175"/>
    </source>
</evidence>
<accession>A0A249DWU4</accession>
<dbReference type="Gene3D" id="3.40.50.150">
    <property type="entry name" value="Vaccinia Virus protein VP39"/>
    <property type="match status" value="1"/>
</dbReference>
<dbReference type="InterPro" id="IPR004556">
    <property type="entry name" value="HemK-like"/>
</dbReference>
<feature type="binding site" evidence="5">
    <location>
        <position position="182"/>
    </location>
    <ligand>
        <name>S-adenosyl-L-methionine</name>
        <dbReference type="ChEBI" id="CHEBI:59789"/>
    </ligand>
</feature>
<dbReference type="InterPro" id="IPR029063">
    <property type="entry name" value="SAM-dependent_MTases_sf"/>
</dbReference>
<feature type="binding site" evidence="5">
    <location>
        <begin position="182"/>
        <end position="185"/>
    </location>
    <ligand>
        <name>substrate</name>
    </ligand>
</feature>
<dbReference type="SUPFAM" id="SSF53335">
    <property type="entry name" value="S-adenosyl-L-methionine-dependent methyltransferases"/>
    <property type="match status" value="1"/>
</dbReference>
<dbReference type="GO" id="GO:0032259">
    <property type="term" value="P:methylation"/>
    <property type="evidence" value="ECO:0007669"/>
    <property type="project" value="UniProtKB-KW"/>
</dbReference>
<dbReference type="InterPro" id="IPR002052">
    <property type="entry name" value="DNA_methylase_N6_adenine_CS"/>
</dbReference>
<evidence type="ECO:0000256" key="1">
    <source>
        <dbReference type="ARBA" id="ARBA00022603"/>
    </source>
</evidence>
<dbReference type="RefSeq" id="WP_016856703.1">
    <property type="nucleotide sequence ID" value="NZ_CP016303.1"/>
</dbReference>
<dbReference type="NCBIfam" id="TIGR03534">
    <property type="entry name" value="RF_mod_PrmC"/>
    <property type="match status" value="1"/>
</dbReference>
<feature type="binding site" evidence="5">
    <location>
        <begin position="117"/>
        <end position="121"/>
    </location>
    <ligand>
        <name>S-adenosyl-L-methionine</name>
        <dbReference type="ChEBI" id="CHEBI:59789"/>
    </ligand>
</feature>
<keyword evidence="3 5" id="KW-0949">S-adenosyl-L-methionine</keyword>
<dbReference type="OrthoDB" id="9800643at2"/>
<dbReference type="PANTHER" id="PTHR18895:SF74">
    <property type="entry name" value="MTRF1L RELEASE FACTOR GLUTAMINE METHYLTRANSFERASE"/>
    <property type="match status" value="1"/>
</dbReference>
<dbReference type="FunFam" id="1.10.8.10:FF:000032">
    <property type="entry name" value="Release factor glutamine methyltransferase"/>
    <property type="match status" value="1"/>
</dbReference>
<evidence type="ECO:0000313" key="8">
    <source>
        <dbReference type="EMBL" id="ASX25839.1"/>
    </source>
</evidence>
<sequence>MNYQQWFVNTIQRLAQSDSPKRDAEILLGYVTGKPRSVLLGFGETKLTVEEQASLEIIVQRRAQGEPIAYLIGEREFWSLPVSVSPVTLIPRPDTECLVEQALKHIPRGASRVLDLGTGTGCIALALGHERSDCTIIGTDIKEEAIKLASHNAKKLGLPHLSFFQGNWFSAVNGYFSVIVSNPPYIDAEDPHLNEGDLRYEPLSALVSADEGLADVKQIIRESPHYLTSCGWLLLEHGWQQSDKIQTLFYQTGFSSVSTYRDDGGHPRVTSGQWVPASLKAKNRK</sequence>
<dbReference type="InterPro" id="IPR007848">
    <property type="entry name" value="Small_mtfrase_dom"/>
</dbReference>
<reference evidence="8 9" key="2">
    <citation type="submission" date="2017-09" db="EMBL/GenBank/DDBJ databases">
        <title>The genome of whitefly Bemisia tabaci, a global crop pest, provides novel insights into virus transmission, host adaptation and insecticide resistance.</title>
        <authorList>
            <person name="Kaur N."/>
            <person name="Kliot A."/>
            <person name="Pinheiro P.V."/>
            <person name="Luan J."/>
            <person name="Zheng Y."/>
            <person name="Liu W."/>
            <person name="Sun H."/>
            <person name="Yang X."/>
            <person name="Xu Y."/>
            <person name="Luo Y."/>
            <person name="Kruse A."/>
            <person name="Fisher T.W."/>
            <person name="Nelson D.R."/>
            <person name="Elimelech M."/>
            <person name="MacCoss M."/>
            <person name="Johnson R."/>
            <person name="Cohen E."/>
            <person name="Hunter W.B."/>
            <person name="Brown J.K."/>
            <person name="Jander G."/>
            <person name="Cilia M."/>
            <person name="Douglas A.E."/>
            <person name="Ghanim M."/>
            <person name="Simmons A.M."/>
            <person name="Wintermantel W.M."/>
            <person name="Ling K.-S."/>
            <person name="Fei Z."/>
        </authorList>
    </citation>
    <scope>NUCLEOTIDE SEQUENCE [LARGE SCALE GENOMIC DNA]</scope>
    <source>
        <strain evidence="8 9">MEAM1</strain>
    </source>
</reference>
<comment type="similarity">
    <text evidence="5">Belongs to the protein N5-glutamine methyltransferase family. PrmC subfamily.</text>
</comment>
<feature type="binding site" evidence="5">
    <location>
        <position position="140"/>
    </location>
    <ligand>
        <name>S-adenosyl-L-methionine</name>
        <dbReference type="ChEBI" id="CHEBI:59789"/>
    </ligand>
</feature>
<comment type="catalytic activity">
    <reaction evidence="4 5">
        <text>L-glutaminyl-[peptide chain release factor] + S-adenosyl-L-methionine = N(5)-methyl-L-glutaminyl-[peptide chain release factor] + S-adenosyl-L-homocysteine + H(+)</text>
        <dbReference type="Rhea" id="RHEA:42896"/>
        <dbReference type="Rhea" id="RHEA-COMP:10271"/>
        <dbReference type="Rhea" id="RHEA-COMP:10272"/>
        <dbReference type="ChEBI" id="CHEBI:15378"/>
        <dbReference type="ChEBI" id="CHEBI:30011"/>
        <dbReference type="ChEBI" id="CHEBI:57856"/>
        <dbReference type="ChEBI" id="CHEBI:59789"/>
        <dbReference type="ChEBI" id="CHEBI:61891"/>
        <dbReference type="EC" id="2.1.1.297"/>
    </reaction>
</comment>